<sequence length="45" mass="5011">MALKPGPKRIAISTGKPDERQRDNKDTPGNTPSLKPPKKQQQTKK</sequence>
<dbReference type="RefSeq" id="WP_230669542.1">
    <property type="nucleotide sequence ID" value="NZ_JAJNAY010000001.1"/>
</dbReference>
<keyword evidence="3" id="KW-1185">Reference proteome</keyword>
<feature type="region of interest" description="Disordered" evidence="1">
    <location>
        <begin position="1"/>
        <end position="45"/>
    </location>
</feature>
<protein>
    <submittedName>
        <fullName evidence="2">Uncharacterized protein</fullName>
    </submittedName>
</protein>
<gene>
    <name evidence="2" type="ORF">LO744_11920</name>
</gene>
<dbReference type="AlphaFoldDB" id="A0A9Q3V6A2"/>
<feature type="compositionally biased region" description="Basic and acidic residues" evidence="1">
    <location>
        <begin position="16"/>
        <end position="26"/>
    </location>
</feature>
<accession>A0A9Q3V6A2</accession>
<organism evidence="2 3">
    <name type="scientific">Chryseobacterium turcicum</name>
    <dbReference type="NCBI Taxonomy" id="2898076"/>
    <lineage>
        <taxon>Bacteria</taxon>
        <taxon>Pseudomonadati</taxon>
        <taxon>Bacteroidota</taxon>
        <taxon>Flavobacteriia</taxon>
        <taxon>Flavobacteriales</taxon>
        <taxon>Weeksellaceae</taxon>
        <taxon>Chryseobacterium group</taxon>
        <taxon>Chryseobacterium</taxon>
    </lineage>
</organism>
<name>A0A9Q3V6A2_9FLAO</name>
<evidence type="ECO:0000256" key="1">
    <source>
        <dbReference type="SAM" id="MobiDB-lite"/>
    </source>
</evidence>
<evidence type="ECO:0000313" key="2">
    <source>
        <dbReference type="EMBL" id="MCD1117565.1"/>
    </source>
</evidence>
<reference evidence="2" key="1">
    <citation type="submission" date="2021-11" db="EMBL/GenBank/DDBJ databases">
        <title>Description of novel Chryseobacterium species.</title>
        <authorList>
            <person name="Saticioglu I.B."/>
            <person name="Ay H."/>
            <person name="Altun S."/>
            <person name="Duman M."/>
        </authorList>
    </citation>
    <scope>NUCLEOTIDE SEQUENCE</scope>
    <source>
        <strain evidence="2">C-17</strain>
    </source>
</reference>
<dbReference type="EMBL" id="JAJNAY010000001">
    <property type="protein sequence ID" value="MCD1117565.1"/>
    <property type="molecule type" value="Genomic_DNA"/>
</dbReference>
<dbReference type="Proteomes" id="UP001108025">
    <property type="component" value="Unassembled WGS sequence"/>
</dbReference>
<evidence type="ECO:0000313" key="3">
    <source>
        <dbReference type="Proteomes" id="UP001108025"/>
    </source>
</evidence>
<proteinExistence type="predicted"/>
<feature type="compositionally biased region" description="Basic residues" evidence="1">
    <location>
        <begin position="36"/>
        <end position="45"/>
    </location>
</feature>
<comment type="caution">
    <text evidence="2">The sequence shown here is derived from an EMBL/GenBank/DDBJ whole genome shotgun (WGS) entry which is preliminary data.</text>
</comment>